<dbReference type="PANTHER" id="PTHR43429">
    <property type="entry name" value="PYRIDINE NUCLEOTIDE-DISULFIDE OXIDOREDUCTASE DOMAIN-CONTAINING"/>
    <property type="match status" value="1"/>
</dbReference>
<dbReference type="EMBL" id="BAMD01000001">
    <property type="protein sequence ID" value="GAF01486.1"/>
    <property type="molecule type" value="Genomic_DNA"/>
</dbReference>
<dbReference type="PRINTS" id="PR00368">
    <property type="entry name" value="FADPNR"/>
</dbReference>
<evidence type="ECO:0000256" key="1">
    <source>
        <dbReference type="ARBA" id="ARBA00001974"/>
    </source>
</evidence>
<dbReference type="PANTHER" id="PTHR43429:SF3">
    <property type="entry name" value="NITRITE REDUCTASE [NAD(P)H]"/>
    <property type="match status" value="1"/>
</dbReference>
<comment type="similarity">
    <text evidence="2">Belongs to the FAD-dependent oxidoreductase family.</text>
</comment>
<evidence type="ECO:0000313" key="7">
    <source>
        <dbReference type="Proteomes" id="UP000019402"/>
    </source>
</evidence>
<dbReference type="RefSeq" id="WP_044211772.1">
    <property type="nucleotide sequence ID" value="NZ_BAMD01000001.1"/>
</dbReference>
<dbReference type="AlphaFoldDB" id="W7YAV3"/>
<dbReference type="PRINTS" id="PR00411">
    <property type="entry name" value="PNDRDTASEI"/>
</dbReference>
<gene>
    <name evidence="6" type="ORF">JCM21142_94</name>
</gene>
<evidence type="ECO:0000256" key="4">
    <source>
        <dbReference type="ARBA" id="ARBA00022827"/>
    </source>
</evidence>
<dbReference type="eggNOG" id="COG1251">
    <property type="taxonomic scope" value="Bacteria"/>
</dbReference>
<comment type="cofactor">
    <cofactor evidence="1">
        <name>FAD</name>
        <dbReference type="ChEBI" id="CHEBI:57692"/>
    </cofactor>
</comment>
<accession>W7YAV3</accession>
<evidence type="ECO:0000259" key="5">
    <source>
        <dbReference type="Pfam" id="PF07992"/>
    </source>
</evidence>
<organism evidence="6 7">
    <name type="scientific">Saccharicrinis fermentans DSM 9555 = JCM 21142</name>
    <dbReference type="NCBI Taxonomy" id="869213"/>
    <lineage>
        <taxon>Bacteria</taxon>
        <taxon>Pseudomonadati</taxon>
        <taxon>Bacteroidota</taxon>
        <taxon>Bacteroidia</taxon>
        <taxon>Marinilabiliales</taxon>
        <taxon>Marinilabiliaceae</taxon>
        <taxon>Saccharicrinis</taxon>
    </lineage>
</organism>
<keyword evidence="7" id="KW-1185">Reference proteome</keyword>
<keyword evidence="3" id="KW-0285">Flavoprotein</keyword>
<comment type="caution">
    <text evidence="6">The sequence shown here is derived from an EMBL/GenBank/DDBJ whole genome shotgun (WGS) entry which is preliminary data.</text>
</comment>
<dbReference type="SUPFAM" id="SSF51905">
    <property type="entry name" value="FAD/NAD(P)-binding domain"/>
    <property type="match status" value="2"/>
</dbReference>
<reference evidence="6 7" key="1">
    <citation type="journal article" date="2014" name="Genome Announc.">
        <title>Draft Genome Sequence of Cytophaga fermentans JCM 21142T, a Facultative Anaerobe Isolated from Marine Mud.</title>
        <authorList>
            <person name="Starns D."/>
            <person name="Oshima K."/>
            <person name="Suda W."/>
            <person name="Iino T."/>
            <person name="Yuki M."/>
            <person name="Inoue J."/>
            <person name="Kitamura K."/>
            <person name="Iida T."/>
            <person name="Darby A."/>
            <person name="Hattori M."/>
            <person name="Ohkuma M."/>
        </authorList>
    </citation>
    <scope>NUCLEOTIDE SEQUENCE [LARGE SCALE GENOMIC DNA]</scope>
    <source>
        <strain evidence="6 7">JCM 21142</strain>
    </source>
</reference>
<dbReference type="InterPro" id="IPR050260">
    <property type="entry name" value="FAD-bd_OxRdtase"/>
</dbReference>
<feature type="domain" description="FAD/NAD(P)-binding" evidence="5">
    <location>
        <begin position="5"/>
        <end position="292"/>
    </location>
</feature>
<dbReference type="Pfam" id="PF07992">
    <property type="entry name" value="Pyr_redox_2"/>
    <property type="match status" value="1"/>
</dbReference>
<dbReference type="InterPro" id="IPR036188">
    <property type="entry name" value="FAD/NAD-bd_sf"/>
</dbReference>
<name>W7YAV3_9BACT</name>
<dbReference type="Proteomes" id="UP000019402">
    <property type="component" value="Unassembled WGS sequence"/>
</dbReference>
<proteinExistence type="inferred from homology"/>
<keyword evidence="4" id="KW-0274">FAD</keyword>
<evidence type="ECO:0000313" key="6">
    <source>
        <dbReference type="EMBL" id="GAF01486.1"/>
    </source>
</evidence>
<dbReference type="OrthoDB" id="9792592at2"/>
<dbReference type="GO" id="GO:0016491">
    <property type="term" value="F:oxidoreductase activity"/>
    <property type="evidence" value="ECO:0007669"/>
    <property type="project" value="InterPro"/>
</dbReference>
<dbReference type="Gene3D" id="3.50.50.60">
    <property type="entry name" value="FAD/NAD(P)-binding domain"/>
    <property type="match status" value="2"/>
</dbReference>
<protein>
    <submittedName>
        <fullName evidence="6">Rhodocoxin reductase</fullName>
    </submittedName>
</protein>
<sequence length="296" mass="32862">MILKDFIIVGGGIAGLSAIKAIREQNQSASILWISDEDRLPYKRTKINKHIAVGFSRDEFALVEHDWLLTHHVELLFDRVIGIETAKHELSFKHRGNLQYHKLIVAIGNKPRPLSINGLSQDMVFNVHNARQVENIIRSTSSSRTYMVVGAGVEGVETADQLVQKGKKVILVDRNSMVLQRFFTPKYAALLQDTIQKAGIQLLLDVHDIDGSLGESVIQMNGQQYDVDTVISTIGYTPNIELAAASNIQCNVGIRVDEYMQTSAEDVFAAGDVAEHPSGEITCLWHAAEYQAGWPE</sequence>
<dbReference type="InterPro" id="IPR023753">
    <property type="entry name" value="FAD/NAD-binding_dom"/>
</dbReference>
<evidence type="ECO:0000256" key="3">
    <source>
        <dbReference type="ARBA" id="ARBA00022630"/>
    </source>
</evidence>
<evidence type="ECO:0000256" key="2">
    <source>
        <dbReference type="ARBA" id="ARBA00006442"/>
    </source>
</evidence>
<dbReference type="STRING" id="869213.GCA_000517085_04494"/>